<dbReference type="SUPFAM" id="SSF56954">
    <property type="entry name" value="Outer membrane efflux proteins (OEP)"/>
    <property type="match status" value="1"/>
</dbReference>
<sequence>MKILSPLAICLAAAFSAGCANTLKSDYHAPEVSYPASWNKSEPVGNIAPFDWKAFNDPQLDSWLRQVMASNNDVAIAVLRVYRARLDAERVGIANDPGLKASLGVDGKTPLNNSSGWTKGSSASLSTSYELDLWGKIARQRDAAEWASHASEEDLRAARLTLLSETSNNYWRIGFVNQQIDVLQQSIGYAKETLRLAEARYRAGGASALDVVDAQQSLLAQENRLTGLQRERLLGLNQQAVLLGTAPGSAVVEPTKLPKGTLPQVNANIPASVLMHRPDISAQEWRVREALANVDIRRTEYYPAFSLTGSLGTGSSSLLKVLHNPIGSVGASLTLPFLEWRQRGVEVKIARNDYEQRVLAFKQSLYKAMSSIEDELSLRNQLLAQELRLREGLALARKSERLNEVRYRQGAARISFWLDAQEKRRQAELLLDENRFNQLQNLAKIYLEFGGSSKFP</sequence>
<evidence type="ECO:0000256" key="2">
    <source>
        <dbReference type="ARBA" id="ARBA00007613"/>
    </source>
</evidence>
<dbReference type="AlphaFoldDB" id="A0A089PSB4"/>
<dbReference type="PROSITE" id="PS51257">
    <property type="entry name" value="PROKAR_LIPOPROTEIN"/>
    <property type="match status" value="1"/>
</dbReference>
<evidence type="ECO:0000256" key="3">
    <source>
        <dbReference type="RuleBase" id="RU362097"/>
    </source>
</evidence>
<feature type="chain" id="PRO_5001433232" evidence="3">
    <location>
        <begin position="20"/>
        <end position="456"/>
    </location>
</feature>
<name>A0A089PSB4_9ENTR</name>
<dbReference type="InterPro" id="IPR003423">
    <property type="entry name" value="OMP_efflux"/>
</dbReference>
<keyword evidence="3" id="KW-1134">Transmembrane beta strand</keyword>
<evidence type="ECO:0000256" key="1">
    <source>
        <dbReference type="ARBA" id="ARBA00004459"/>
    </source>
</evidence>
<keyword evidence="3" id="KW-0812">Transmembrane</keyword>
<accession>A0A089PSB4</accession>
<reference evidence="4 5" key="1">
    <citation type="submission" date="2014-09" db="EMBL/GenBank/DDBJ databases">
        <title>Cedecea neteri SSMD04 Genome Sequencing.</title>
        <authorList>
            <person name="Tan J.-Y."/>
        </authorList>
    </citation>
    <scope>NUCLEOTIDE SEQUENCE [LARGE SCALE GENOMIC DNA]</scope>
    <source>
        <strain evidence="4 5">SSMD04</strain>
    </source>
</reference>
<dbReference type="RefSeq" id="WP_038472239.1">
    <property type="nucleotide sequence ID" value="NZ_CP009451.1"/>
</dbReference>
<keyword evidence="3" id="KW-0732">Signal</keyword>
<dbReference type="KEGG" id="cnt:JT31_00890"/>
<feature type="signal peptide" evidence="3">
    <location>
        <begin position="1"/>
        <end position="19"/>
    </location>
</feature>
<dbReference type="NCBIfam" id="TIGR01845">
    <property type="entry name" value="outer_NodT"/>
    <property type="match status" value="1"/>
</dbReference>
<comment type="similarity">
    <text evidence="2 3">Belongs to the outer membrane factor (OMF) (TC 1.B.17) family.</text>
</comment>
<dbReference type="EMBL" id="CP009451">
    <property type="protein sequence ID" value="AIR03232.1"/>
    <property type="molecule type" value="Genomic_DNA"/>
</dbReference>
<evidence type="ECO:0000313" key="5">
    <source>
        <dbReference type="Proteomes" id="UP000029481"/>
    </source>
</evidence>
<dbReference type="Gene3D" id="2.20.200.10">
    <property type="entry name" value="Outer membrane efflux proteins (OEP)"/>
    <property type="match status" value="1"/>
</dbReference>
<dbReference type="Gene3D" id="1.20.1600.10">
    <property type="entry name" value="Outer membrane efflux proteins (OEP)"/>
    <property type="match status" value="1"/>
</dbReference>
<evidence type="ECO:0000313" key="4">
    <source>
        <dbReference type="EMBL" id="AIR03232.1"/>
    </source>
</evidence>
<keyword evidence="3" id="KW-0564">Palmitate</keyword>
<dbReference type="OrthoDB" id="9770517at2"/>
<dbReference type="GO" id="GO:0015562">
    <property type="term" value="F:efflux transmembrane transporter activity"/>
    <property type="evidence" value="ECO:0007669"/>
    <property type="project" value="InterPro"/>
</dbReference>
<keyword evidence="3" id="KW-0472">Membrane</keyword>
<gene>
    <name evidence="4" type="ORF">JT31_00890</name>
</gene>
<keyword evidence="3" id="KW-0449">Lipoprotein</keyword>
<dbReference type="PANTHER" id="PTHR30203:SF32">
    <property type="entry name" value="CATION EFFLUX SYSTEM PROTEIN CUSC"/>
    <property type="match status" value="1"/>
</dbReference>
<dbReference type="PANTHER" id="PTHR30203">
    <property type="entry name" value="OUTER MEMBRANE CATION EFFLUX PROTEIN"/>
    <property type="match status" value="1"/>
</dbReference>
<dbReference type="InterPro" id="IPR010131">
    <property type="entry name" value="MdtP/NodT-like"/>
</dbReference>
<protein>
    <submittedName>
        <fullName evidence="4">RND transporter</fullName>
    </submittedName>
</protein>
<dbReference type="Pfam" id="PF02321">
    <property type="entry name" value="OEP"/>
    <property type="match status" value="2"/>
</dbReference>
<dbReference type="Proteomes" id="UP000029481">
    <property type="component" value="Chromosome"/>
</dbReference>
<keyword evidence="5" id="KW-1185">Reference proteome</keyword>
<proteinExistence type="inferred from homology"/>
<organism evidence="4 5">
    <name type="scientific">Cedecea neteri</name>
    <dbReference type="NCBI Taxonomy" id="158822"/>
    <lineage>
        <taxon>Bacteria</taxon>
        <taxon>Pseudomonadati</taxon>
        <taxon>Pseudomonadota</taxon>
        <taxon>Gammaproteobacteria</taxon>
        <taxon>Enterobacterales</taxon>
        <taxon>Enterobacteriaceae</taxon>
        <taxon>Cedecea</taxon>
    </lineage>
</organism>
<comment type="subcellular location">
    <subcellularLocation>
        <location evidence="1 3">Cell outer membrane</location>
        <topology evidence="1 3">Lipid-anchor</topology>
    </subcellularLocation>
</comment>
<dbReference type="GO" id="GO:0009279">
    <property type="term" value="C:cell outer membrane"/>
    <property type="evidence" value="ECO:0007669"/>
    <property type="project" value="UniProtKB-SubCell"/>
</dbReference>